<keyword evidence="3" id="KW-0498">Mitosis</keyword>
<evidence type="ECO:0000313" key="9">
    <source>
        <dbReference type="Proteomes" id="UP000054251"/>
    </source>
</evidence>
<evidence type="ECO:0000256" key="2">
    <source>
        <dbReference type="ARBA" id="ARBA00022618"/>
    </source>
</evidence>
<dbReference type="PROSITE" id="PS51284">
    <property type="entry name" value="DOC"/>
    <property type="match status" value="1"/>
</dbReference>
<evidence type="ECO:0000256" key="4">
    <source>
        <dbReference type="ARBA" id="ARBA00022786"/>
    </source>
</evidence>
<evidence type="ECO:0000313" key="8">
    <source>
        <dbReference type="EMBL" id="KRZ99319.1"/>
    </source>
</evidence>
<proteinExistence type="inferred from homology"/>
<dbReference type="EMBL" id="LMYN01000153">
    <property type="protein sequence ID" value="KRZ99319.1"/>
    <property type="molecule type" value="Genomic_DNA"/>
</dbReference>
<evidence type="ECO:0000256" key="1">
    <source>
        <dbReference type="ARBA" id="ARBA00006762"/>
    </source>
</evidence>
<protein>
    <recommendedName>
        <fullName evidence="7">DOC domain-containing protein</fullName>
    </recommendedName>
</protein>
<dbReference type="GO" id="GO:0070979">
    <property type="term" value="P:protein K11-linked ubiquitination"/>
    <property type="evidence" value="ECO:0007669"/>
    <property type="project" value="TreeGrafter"/>
</dbReference>
<keyword evidence="5" id="KW-0131">Cell cycle</keyword>
<keyword evidence="9" id="KW-1185">Reference proteome</keyword>
<evidence type="ECO:0000256" key="3">
    <source>
        <dbReference type="ARBA" id="ARBA00022776"/>
    </source>
</evidence>
<feature type="region of interest" description="Disordered" evidence="6">
    <location>
        <begin position="1"/>
        <end position="22"/>
    </location>
</feature>
<dbReference type="AlphaFoldDB" id="A0A0V1PSV0"/>
<dbReference type="GO" id="GO:0031145">
    <property type="term" value="P:anaphase-promoting complex-dependent catabolic process"/>
    <property type="evidence" value="ECO:0007669"/>
    <property type="project" value="InterPro"/>
</dbReference>
<dbReference type="GO" id="GO:0051301">
    <property type="term" value="P:cell division"/>
    <property type="evidence" value="ECO:0007669"/>
    <property type="project" value="UniProtKB-KW"/>
</dbReference>
<dbReference type="PANTHER" id="PTHR12936:SF0">
    <property type="entry name" value="ANAPHASE-PROMOTING COMPLEX SUBUNIT 10"/>
    <property type="match status" value="1"/>
</dbReference>
<keyword evidence="2" id="KW-0132">Cell division</keyword>
<dbReference type="PANTHER" id="PTHR12936">
    <property type="entry name" value="ANAPHASE-PROMOTING COMPLEX 10"/>
    <property type="match status" value="1"/>
</dbReference>
<evidence type="ECO:0000256" key="5">
    <source>
        <dbReference type="ARBA" id="ARBA00023306"/>
    </source>
</evidence>
<dbReference type="GeneID" id="26841927"/>
<organism evidence="8 9">
    <name type="scientific">Debaryomyces fabryi</name>
    <dbReference type="NCBI Taxonomy" id="58627"/>
    <lineage>
        <taxon>Eukaryota</taxon>
        <taxon>Fungi</taxon>
        <taxon>Dikarya</taxon>
        <taxon>Ascomycota</taxon>
        <taxon>Saccharomycotina</taxon>
        <taxon>Pichiomycetes</taxon>
        <taxon>Debaryomycetaceae</taxon>
        <taxon>Debaryomyces</taxon>
    </lineage>
</organism>
<sequence>MRSASSWDQSGNNEFQANESNSRMEPIYNSSINAVASLLHQLETQEIIPPEELIDSIASVSTSENNNYIEEGIYQQEDEDGDEMCTGGDSFTGTDQPTLEQIQRVYYTKGLQMLDNLQLIDISPLANWKLSSSKQEFGLSQLREDSSDSYWQSDGSNGSNNINATNGNAITNNQLSNPHSITIQFSKKVSLERISIFTNFSADESYTPSKIRILAGTSDGWDLSEVCTVNFNKPIGWSHIIFNAIRNDGVLKCFTVKLVILANHQDGKDTRIRAVRCFGKKSTTIKPPVNDIAPPSLVGDILKDLNLTSGFSNASGLLLNNEIVQNLSDNPISFTHKNSIDLVDDGYDDITDDDPDKETNKILNNVSEVIGFNSGFQSLEFSSISSIR</sequence>
<dbReference type="InterPro" id="IPR008979">
    <property type="entry name" value="Galactose-bd-like_sf"/>
</dbReference>
<keyword evidence="4" id="KW-0833">Ubl conjugation pathway</keyword>
<reference evidence="8 9" key="1">
    <citation type="submission" date="2015-11" db="EMBL/GenBank/DDBJ databases">
        <title>The genome of Debaryomyces fabryi.</title>
        <authorList>
            <person name="Tafer H."/>
            <person name="Lopandic K."/>
        </authorList>
    </citation>
    <scope>NUCLEOTIDE SEQUENCE [LARGE SCALE GENOMIC DNA]</scope>
    <source>
        <strain evidence="8 9">CBS 789</strain>
    </source>
</reference>
<dbReference type="CDD" id="cd08366">
    <property type="entry name" value="APC10"/>
    <property type="match status" value="1"/>
</dbReference>
<dbReference type="GO" id="GO:0005680">
    <property type="term" value="C:anaphase-promoting complex"/>
    <property type="evidence" value="ECO:0007669"/>
    <property type="project" value="InterPro"/>
</dbReference>
<dbReference type="Pfam" id="PF03256">
    <property type="entry name" value="ANAPC10"/>
    <property type="match status" value="2"/>
</dbReference>
<dbReference type="RefSeq" id="XP_015465422.1">
    <property type="nucleotide sequence ID" value="XM_015613747.1"/>
</dbReference>
<accession>A0A0V1PSV0</accession>
<comment type="caution">
    <text evidence="8">The sequence shown here is derived from an EMBL/GenBank/DDBJ whole genome shotgun (WGS) entry which is preliminary data.</text>
</comment>
<dbReference type="OrthoDB" id="24948at2759"/>
<dbReference type="Proteomes" id="UP000054251">
    <property type="component" value="Unassembled WGS sequence"/>
</dbReference>
<evidence type="ECO:0000256" key="6">
    <source>
        <dbReference type="SAM" id="MobiDB-lite"/>
    </source>
</evidence>
<dbReference type="InterPro" id="IPR016901">
    <property type="entry name" value="APC10/Doc1"/>
</dbReference>
<dbReference type="SUPFAM" id="SSF49785">
    <property type="entry name" value="Galactose-binding domain-like"/>
    <property type="match status" value="1"/>
</dbReference>
<dbReference type="Gene3D" id="2.60.120.260">
    <property type="entry name" value="Galactose-binding domain-like"/>
    <property type="match status" value="1"/>
</dbReference>
<evidence type="ECO:0000259" key="7">
    <source>
        <dbReference type="PROSITE" id="PS51284"/>
    </source>
</evidence>
<gene>
    <name evidence="8" type="ORF">AC631_04918</name>
</gene>
<name>A0A0V1PSV0_9ASCO</name>
<comment type="similarity">
    <text evidence="1">Belongs to the APC10 family.</text>
</comment>
<dbReference type="SMART" id="SM01337">
    <property type="entry name" value="APC10"/>
    <property type="match status" value="1"/>
</dbReference>
<dbReference type="InterPro" id="IPR004939">
    <property type="entry name" value="APC_su10/DOC_dom"/>
</dbReference>
<feature type="domain" description="DOC" evidence="7">
    <location>
        <begin position="98"/>
        <end position="304"/>
    </location>
</feature>